<keyword evidence="3" id="KW-1185">Reference proteome</keyword>
<dbReference type="Proteomes" id="UP001597244">
    <property type="component" value="Unassembled WGS sequence"/>
</dbReference>
<protein>
    <submittedName>
        <fullName evidence="2">DUF2075 domain-containing protein</fullName>
    </submittedName>
</protein>
<dbReference type="PROSITE" id="PS50164">
    <property type="entry name" value="GIY_YIG"/>
    <property type="match status" value="1"/>
</dbReference>
<dbReference type="InterPro" id="IPR018647">
    <property type="entry name" value="SLFN_3-like_DNA/RNA_helicase"/>
</dbReference>
<name>A0ABW4DJK5_9LACO</name>
<dbReference type="RefSeq" id="WP_125576047.1">
    <property type="nucleotide sequence ID" value="NZ_JBHTOF010000020.1"/>
</dbReference>
<organism evidence="2 3">
    <name type="scientific">Lapidilactobacillus mulanensis</name>
    <dbReference type="NCBI Taxonomy" id="2485999"/>
    <lineage>
        <taxon>Bacteria</taxon>
        <taxon>Bacillati</taxon>
        <taxon>Bacillota</taxon>
        <taxon>Bacilli</taxon>
        <taxon>Lactobacillales</taxon>
        <taxon>Lactobacillaceae</taxon>
        <taxon>Lapidilactobacillus</taxon>
    </lineage>
</organism>
<dbReference type="EMBL" id="JBHTOF010000020">
    <property type="protein sequence ID" value="MFD1464857.1"/>
    <property type="molecule type" value="Genomic_DNA"/>
</dbReference>
<dbReference type="Pfam" id="PF09848">
    <property type="entry name" value="SLFN-g3_helicase"/>
    <property type="match status" value="1"/>
</dbReference>
<proteinExistence type="predicted"/>
<sequence>MTKTNNVSSPVIKEVSYNKNSIDELLSSLGTNNKKSELLLDYPTVYIIHDEEQSQKYTVYVGETTDIRRRTNQHLLEDPNTREDWNQLSHAKDARMFVIGHPHFNKSLTLDVENQLMMYLLSVDSITQINNRRTNPQNQYYTADEMKPIFSKIWRKLHGYDANLFPLESIIRDSALFKASPFHQLTNEQVLAKQLITDKIELAMSRPEVGQLIMVEGDAGAGKTVLLSNLFYDLNEDLLSQNNFSEASPHAYLLINHEQQLKVYEQIAQKLGLTRLDEKIVTKPTNFINNHTSENPVDIILIDEAHLLWTQGKQSYRGKNQLQDLLKLAKVVIVVFDQHQVLKTVEYLEADQINELERQSKDNGNLIQLKNQMRMDANLNTIDWITDFVFNQAIKTIPHDAKYELKIATNPQSLQNEIQKKAKDTESNKHGLSRVLATFDWKYVNQKKPEDGSDYWYVSDGDWSMPWNLQLPRTRKQNQAERGLSWAEQPETINEVGSTYTIQGFDLNFAGVIIGESVKYRNGHIIFDPAGSKDKTATQKRTLSDGTKARVAEDLLRNQLNVLLTRGVHGLYLYAVDKELQQALLNAANAQHRLE</sequence>
<evidence type="ECO:0000259" key="1">
    <source>
        <dbReference type="PROSITE" id="PS50164"/>
    </source>
</evidence>
<gene>
    <name evidence="2" type="ORF">ACFQ4L_01955</name>
</gene>
<comment type="caution">
    <text evidence="2">The sequence shown here is derived from an EMBL/GenBank/DDBJ whole genome shotgun (WGS) entry which is preliminary data.</text>
</comment>
<feature type="domain" description="GIY-YIG" evidence="1">
    <location>
        <begin position="41"/>
        <end position="136"/>
    </location>
</feature>
<evidence type="ECO:0000313" key="3">
    <source>
        <dbReference type="Proteomes" id="UP001597244"/>
    </source>
</evidence>
<dbReference type="InterPro" id="IPR000305">
    <property type="entry name" value="GIY-YIG_endonuc"/>
</dbReference>
<reference evidence="3" key="1">
    <citation type="journal article" date="2019" name="Int. J. Syst. Evol. Microbiol.">
        <title>The Global Catalogue of Microorganisms (GCM) 10K type strain sequencing project: providing services to taxonomists for standard genome sequencing and annotation.</title>
        <authorList>
            <consortium name="The Broad Institute Genomics Platform"/>
            <consortium name="The Broad Institute Genome Sequencing Center for Infectious Disease"/>
            <person name="Wu L."/>
            <person name="Ma J."/>
        </authorList>
    </citation>
    <scope>NUCLEOTIDE SEQUENCE [LARGE SCALE GENOMIC DNA]</scope>
    <source>
        <strain evidence="3">CCM 8951</strain>
    </source>
</reference>
<evidence type="ECO:0000313" key="2">
    <source>
        <dbReference type="EMBL" id="MFD1464857.1"/>
    </source>
</evidence>
<dbReference type="CDD" id="cd10439">
    <property type="entry name" value="GIY-YIG_COG3410"/>
    <property type="match status" value="1"/>
</dbReference>
<dbReference type="Gene3D" id="3.40.50.300">
    <property type="entry name" value="P-loop containing nucleotide triphosphate hydrolases"/>
    <property type="match status" value="1"/>
</dbReference>
<accession>A0ABW4DJK5</accession>
<dbReference type="Pfam" id="PF01541">
    <property type="entry name" value="GIY-YIG"/>
    <property type="match status" value="1"/>
</dbReference>
<dbReference type="InterPro" id="IPR027417">
    <property type="entry name" value="P-loop_NTPase"/>
</dbReference>
<dbReference type="SUPFAM" id="SSF52540">
    <property type="entry name" value="P-loop containing nucleoside triphosphate hydrolases"/>
    <property type="match status" value="1"/>
</dbReference>